<comment type="caution">
    <text evidence="13">The sequence shown here is derived from an EMBL/GenBank/DDBJ whole genome shotgun (WGS) entry which is preliminary data.</text>
</comment>
<evidence type="ECO:0000256" key="9">
    <source>
        <dbReference type="ARBA" id="ARBA00023175"/>
    </source>
</evidence>
<keyword evidence="6" id="KW-0677">Repeat</keyword>
<evidence type="ECO:0000256" key="8">
    <source>
        <dbReference type="ARBA" id="ARBA00023069"/>
    </source>
</evidence>
<evidence type="ECO:0000256" key="11">
    <source>
        <dbReference type="ARBA" id="ARBA00023273"/>
    </source>
</evidence>
<evidence type="ECO:0000313" key="14">
    <source>
        <dbReference type="Proteomes" id="UP000639338"/>
    </source>
</evidence>
<dbReference type="GO" id="GO:0036157">
    <property type="term" value="C:outer dynein arm"/>
    <property type="evidence" value="ECO:0007669"/>
    <property type="project" value="TreeGrafter"/>
</dbReference>
<evidence type="ECO:0000256" key="4">
    <source>
        <dbReference type="ARBA" id="ARBA00022574"/>
    </source>
</evidence>
<evidence type="ECO:0000256" key="7">
    <source>
        <dbReference type="ARBA" id="ARBA00023017"/>
    </source>
</evidence>
<dbReference type="InterPro" id="IPR001680">
    <property type="entry name" value="WD40_rpt"/>
</dbReference>
<keyword evidence="10" id="KW-0206">Cytoskeleton</keyword>
<evidence type="ECO:0000256" key="2">
    <source>
        <dbReference type="ARBA" id="ARBA00011059"/>
    </source>
</evidence>
<evidence type="ECO:0000313" key="13">
    <source>
        <dbReference type="EMBL" id="KAF7990055.1"/>
    </source>
</evidence>
<evidence type="ECO:0008006" key="15">
    <source>
        <dbReference type="Google" id="ProtNLM"/>
    </source>
</evidence>
<keyword evidence="3" id="KW-0963">Cytoplasm</keyword>
<evidence type="ECO:0000256" key="6">
    <source>
        <dbReference type="ARBA" id="ARBA00022737"/>
    </source>
</evidence>
<accession>A0A834XQZ1</accession>
<dbReference type="OrthoDB" id="366230at2759"/>
<dbReference type="InterPro" id="IPR036322">
    <property type="entry name" value="WD40_repeat_dom_sf"/>
</dbReference>
<dbReference type="GO" id="GO:0045504">
    <property type="term" value="F:dynein heavy chain binding"/>
    <property type="evidence" value="ECO:0007669"/>
    <property type="project" value="TreeGrafter"/>
</dbReference>
<keyword evidence="4" id="KW-0853">WD repeat</keyword>
<comment type="subcellular location">
    <subcellularLocation>
        <location evidence="1">Cytoplasm</location>
        <location evidence="1">Cytoskeleton</location>
        <location evidence="1">Cilium axoneme</location>
    </subcellularLocation>
</comment>
<comment type="similarity">
    <text evidence="2">Belongs to the dynein intermediate chain family.</text>
</comment>
<feature type="compositionally biased region" description="Acidic residues" evidence="12">
    <location>
        <begin position="552"/>
        <end position="568"/>
    </location>
</feature>
<dbReference type="GO" id="GO:0003341">
    <property type="term" value="P:cilium movement"/>
    <property type="evidence" value="ECO:0007669"/>
    <property type="project" value="TreeGrafter"/>
</dbReference>
<keyword evidence="7" id="KW-0243">Dynein</keyword>
<dbReference type="AlphaFoldDB" id="A0A834XQZ1"/>
<dbReference type="SMART" id="SM00320">
    <property type="entry name" value="WD40"/>
    <property type="match status" value="6"/>
</dbReference>
<dbReference type="InterPro" id="IPR050687">
    <property type="entry name" value="Dynein_IC"/>
</dbReference>
<dbReference type="SUPFAM" id="SSF50978">
    <property type="entry name" value="WD40 repeat-like"/>
    <property type="match status" value="1"/>
</dbReference>
<organism evidence="13 14">
    <name type="scientific">Aphidius gifuensis</name>
    <name type="common">Parasitoid wasp</name>
    <dbReference type="NCBI Taxonomy" id="684658"/>
    <lineage>
        <taxon>Eukaryota</taxon>
        <taxon>Metazoa</taxon>
        <taxon>Ecdysozoa</taxon>
        <taxon>Arthropoda</taxon>
        <taxon>Hexapoda</taxon>
        <taxon>Insecta</taxon>
        <taxon>Pterygota</taxon>
        <taxon>Neoptera</taxon>
        <taxon>Endopterygota</taxon>
        <taxon>Hymenoptera</taxon>
        <taxon>Apocrita</taxon>
        <taxon>Ichneumonoidea</taxon>
        <taxon>Braconidae</taxon>
        <taxon>Aphidiinae</taxon>
        <taxon>Aphidius</taxon>
    </lineage>
</organism>
<keyword evidence="5" id="KW-0493">Microtubule</keyword>
<evidence type="ECO:0000256" key="12">
    <source>
        <dbReference type="SAM" id="MobiDB-lite"/>
    </source>
</evidence>
<dbReference type="PANTHER" id="PTHR12442:SF7">
    <property type="entry name" value="DYNEIN AXONEMAL INTERMEDIATE CHAIN 2"/>
    <property type="match status" value="1"/>
</dbReference>
<evidence type="ECO:0000256" key="5">
    <source>
        <dbReference type="ARBA" id="ARBA00022701"/>
    </source>
</evidence>
<proteinExistence type="inferred from homology"/>
<dbReference type="GO" id="GO:0036158">
    <property type="term" value="P:outer dynein arm assembly"/>
    <property type="evidence" value="ECO:0007669"/>
    <property type="project" value="TreeGrafter"/>
</dbReference>
<reference evidence="13 14" key="1">
    <citation type="submission" date="2020-08" db="EMBL/GenBank/DDBJ databases">
        <title>Aphidius gifuensis genome sequencing and assembly.</title>
        <authorList>
            <person name="Du Z."/>
        </authorList>
    </citation>
    <scope>NUCLEOTIDE SEQUENCE [LARGE SCALE GENOMIC DNA]</scope>
    <source>
        <strain evidence="13">YNYX2018</strain>
        <tissue evidence="13">Adults</tissue>
    </source>
</reference>
<feature type="region of interest" description="Disordered" evidence="12">
    <location>
        <begin position="545"/>
        <end position="571"/>
    </location>
</feature>
<evidence type="ECO:0000256" key="3">
    <source>
        <dbReference type="ARBA" id="ARBA00022490"/>
    </source>
</evidence>
<sequence length="824" mass="93640">MEIQYVYLKTRSQFGKQCIFDDSGVTIEEDIVPNAQFKADYIDKNPINNAVQNSKQFAAHEVQTVSVTFKENGMNHTEGGWPKEVNIKDEEAVARYRRRVEKSDSWAPRMRNLMEPVERCILQNNSTNIYENFFDDMVPTQLVLPLHVRTVNVYQDPQDIPRPITHLSWSPDHGRRLAVSYCSMEFQQISQLNPYSFIWEIENPNNPFMALKAVHPSVTIEFNPRDPSMLISGLMSGQVCCWDIRTGNTPSQISHPKYSHKEPANCALWINSKTNTEFFSSCTGGIINWWDIRNLRQPSETLIMDLENPQRADEVRSIGVSSLQYETTMGTKFLAGMENGIVISATRKGKNPAEKLALRFDCHNGPVVTVTRNPFSTKNFLTIGDWTARIWAEDTKEGNLMSTRQHSSALTGGCWSTSRYSVFYVINDDGVIEVFDILVGLNTPVTTIRLCENSLKAITPHEEGKFVAVGSDKGTVYLVESSQALTTNAKNDKALLTSYLERCSRYEKAVDNRLKETRLAIRLSYLEDADIPLTTSRDFKDDIDEEYQHNNDDDDVDDTQQEQDQDQDEEKKYTIDKEIQDDVDEIPTDEIEDKISLKEHNEAKLNKPCGDDICDPMICCLDKIESTVTLTDEDAESFSQNSDKEKKMNTAIVEILADLPKNILPSQLENLPCYTRSEKRQILAMKDAPPSVLKIAVNEAKQQIKKIQETPTTKKYTARLRLNKHQDNLSISNDKIKSINNEGVRKKIVLPRKIKKMKIPSKCQPIDDKFGSKEILGIIGKDIKLVDDAGPSIEMTKLIESLKYKGDYPRISAVNIDGIKKDDD</sequence>
<evidence type="ECO:0000256" key="1">
    <source>
        <dbReference type="ARBA" id="ARBA00004430"/>
    </source>
</evidence>
<keyword evidence="14" id="KW-1185">Reference proteome</keyword>
<keyword evidence="9" id="KW-0505">Motor protein</keyword>
<protein>
    <recommendedName>
        <fullName evidence="15">Dynein intermediate chain 3, ciliary</fullName>
    </recommendedName>
</protein>
<dbReference type="EMBL" id="JACMRX010000005">
    <property type="protein sequence ID" value="KAF7990055.1"/>
    <property type="molecule type" value="Genomic_DNA"/>
</dbReference>
<evidence type="ECO:0000256" key="10">
    <source>
        <dbReference type="ARBA" id="ARBA00023212"/>
    </source>
</evidence>
<dbReference type="GO" id="GO:0005874">
    <property type="term" value="C:microtubule"/>
    <property type="evidence" value="ECO:0007669"/>
    <property type="project" value="UniProtKB-KW"/>
</dbReference>
<dbReference type="InterPro" id="IPR015943">
    <property type="entry name" value="WD40/YVTN_repeat-like_dom_sf"/>
</dbReference>
<gene>
    <name evidence="13" type="ORF">HCN44_008998</name>
</gene>
<name>A0A834XQZ1_APHGI</name>
<dbReference type="Gene3D" id="2.130.10.10">
    <property type="entry name" value="YVTN repeat-like/Quinoprotein amine dehydrogenase"/>
    <property type="match status" value="2"/>
</dbReference>
<keyword evidence="8" id="KW-0969">Cilium</keyword>
<dbReference type="PANTHER" id="PTHR12442">
    <property type="entry name" value="DYNEIN INTERMEDIATE CHAIN"/>
    <property type="match status" value="1"/>
</dbReference>
<dbReference type="GO" id="GO:0045503">
    <property type="term" value="F:dynein light chain binding"/>
    <property type="evidence" value="ECO:0007669"/>
    <property type="project" value="TreeGrafter"/>
</dbReference>
<keyword evidence="11" id="KW-0966">Cell projection</keyword>
<dbReference type="Proteomes" id="UP000639338">
    <property type="component" value="Unassembled WGS sequence"/>
</dbReference>